<proteinExistence type="predicted"/>
<sequence length="231" mass="26912">MDLLVQTSYIPAKAYSFLDDDLRRQQTDVIFLSIYSYGQPANTSSGNSSFRYILKKKLEESEDLVSQSNFDESQSQLPEPVYAIDGSLIYQPLVMWNFEIESVDETTFVFRLHPNETLSCPQYLVVARFIVPPNLLQLDNYGQHFWTTLPLSTSKCTHSNKSEEEYTLYLHPSELKRLKAETYKLTKHMKLTSSELRRFYIGYRQLSAIEVNKYDEANPPPIPYPFTYQIN</sequence>
<dbReference type="AlphaFoldDB" id="A0A564YXF2"/>
<evidence type="ECO:0000313" key="1">
    <source>
        <dbReference type="EMBL" id="VUZ51951.1"/>
    </source>
</evidence>
<name>A0A564YXF2_HYMDI</name>
<accession>A0A564YXF2</accession>
<protein>
    <submittedName>
        <fullName evidence="1">Uncharacterized protein</fullName>
    </submittedName>
</protein>
<organism evidence="1 2">
    <name type="scientific">Hymenolepis diminuta</name>
    <name type="common">Rat tapeworm</name>
    <dbReference type="NCBI Taxonomy" id="6216"/>
    <lineage>
        <taxon>Eukaryota</taxon>
        <taxon>Metazoa</taxon>
        <taxon>Spiralia</taxon>
        <taxon>Lophotrochozoa</taxon>
        <taxon>Platyhelminthes</taxon>
        <taxon>Cestoda</taxon>
        <taxon>Eucestoda</taxon>
        <taxon>Cyclophyllidea</taxon>
        <taxon>Hymenolepididae</taxon>
        <taxon>Hymenolepis</taxon>
    </lineage>
</organism>
<evidence type="ECO:0000313" key="2">
    <source>
        <dbReference type="Proteomes" id="UP000321570"/>
    </source>
</evidence>
<gene>
    <name evidence="1" type="ORF">WMSIL1_LOCUS10548</name>
</gene>
<feature type="non-terminal residue" evidence="1">
    <location>
        <position position="231"/>
    </location>
</feature>
<dbReference type="EMBL" id="CABIJS010000455">
    <property type="protein sequence ID" value="VUZ51951.1"/>
    <property type="molecule type" value="Genomic_DNA"/>
</dbReference>
<dbReference type="Proteomes" id="UP000321570">
    <property type="component" value="Unassembled WGS sequence"/>
</dbReference>
<keyword evidence="2" id="KW-1185">Reference proteome</keyword>
<reference evidence="1 2" key="1">
    <citation type="submission" date="2019-07" db="EMBL/GenBank/DDBJ databases">
        <authorList>
            <person name="Jastrzebski P J."/>
            <person name="Paukszto L."/>
            <person name="Jastrzebski P J."/>
        </authorList>
    </citation>
    <scope>NUCLEOTIDE SEQUENCE [LARGE SCALE GENOMIC DNA]</scope>
    <source>
        <strain evidence="1 2">WMS-il1</strain>
    </source>
</reference>